<evidence type="ECO:0000313" key="2">
    <source>
        <dbReference type="Proteomes" id="UP000198415"/>
    </source>
</evidence>
<accession>A0A239KC88</accession>
<keyword evidence="2" id="KW-1185">Reference proteome</keyword>
<name>A0A239KC88_9ACTN</name>
<dbReference type="AlphaFoldDB" id="A0A239KC88"/>
<reference evidence="1 2" key="1">
    <citation type="submission" date="2017-06" db="EMBL/GenBank/DDBJ databases">
        <authorList>
            <person name="Kim H.J."/>
            <person name="Triplett B.A."/>
        </authorList>
    </citation>
    <scope>NUCLEOTIDE SEQUENCE [LARGE SCALE GENOMIC DNA]</scope>
    <source>
        <strain evidence="1 2">DSM 43151</strain>
    </source>
</reference>
<dbReference type="EMBL" id="FZNR01000047">
    <property type="protein sequence ID" value="SNT15691.1"/>
    <property type="molecule type" value="Genomic_DNA"/>
</dbReference>
<sequence length="75" mass="7884">MDCSCSHPQGVTMSVGSVGPVSFNVIAAGQMQDPQARQAQVNAQADLLQALVSTDLPMKMVQSTLSDGRGVDLYM</sequence>
<gene>
    <name evidence="1" type="ORF">SAMN06264365_1476</name>
</gene>
<protein>
    <submittedName>
        <fullName evidence="1">Uncharacterized protein</fullName>
    </submittedName>
</protein>
<dbReference type="Proteomes" id="UP000198415">
    <property type="component" value="Unassembled WGS sequence"/>
</dbReference>
<evidence type="ECO:0000313" key="1">
    <source>
        <dbReference type="EMBL" id="SNT15691.1"/>
    </source>
</evidence>
<organism evidence="1 2">
    <name type="scientific">Actinoplanes regularis</name>
    <dbReference type="NCBI Taxonomy" id="52697"/>
    <lineage>
        <taxon>Bacteria</taxon>
        <taxon>Bacillati</taxon>
        <taxon>Actinomycetota</taxon>
        <taxon>Actinomycetes</taxon>
        <taxon>Micromonosporales</taxon>
        <taxon>Micromonosporaceae</taxon>
        <taxon>Actinoplanes</taxon>
    </lineage>
</organism>
<proteinExistence type="predicted"/>